<name>A0A931CP21_9MICC</name>
<dbReference type="Gene3D" id="3.40.50.720">
    <property type="entry name" value="NAD(P)-binding Rossmann-like Domain"/>
    <property type="match status" value="1"/>
</dbReference>
<keyword evidence="3" id="KW-1185">Reference proteome</keyword>
<evidence type="ECO:0000259" key="1">
    <source>
        <dbReference type="Pfam" id="PF00899"/>
    </source>
</evidence>
<dbReference type="SUPFAM" id="SSF69572">
    <property type="entry name" value="Activating enzymes of the ubiquitin-like proteins"/>
    <property type="match status" value="1"/>
</dbReference>
<keyword evidence="2" id="KW-0808">Transferase</keyword>
<comment type="caution">
    <text evidence="2">The sequence shown here is derived from an EMBL/GenBank/DDBJ whole genome shotgun (WGS) entry which is preliminary data.</text>
</comment>
<dbReference type="GO" id="GO:0008641">
    <property type="term" value="F:ubiquitin-like modifier activating enzyme activity"/>
    <property type="evidence" value="ECO:0007669"/>
    <property type="project" value="InterPro"/>
</dbReference>
<protein>
    <submittedName>
        <fullName evidence="2">ThiF family adenylyltransferase</fullName>
    </submittedName>
</protein>
<dbReference type="EMBL" id="JADNYM010000009">
    <property type="protein sequence ID" value="MBG0739491.1"/>
    <property type="molecule type" value="Genomic_DNA"/>
</dbReference>
<dbReference type="RefSeq" id="WP_196396428.1">
    <property type="nucleotide sequence ID" value="NZ_JADNYM010000009.1"/>
</dbReference>
<proteinExistence type="predicted"/>
<dbReference type="InterPro" id="IPR000594">
    <property type="entry name" value="ThiF_NAD_FAD-bd"/>
</dbReference>
<keyword evidence="2" id="KW-0548">Nucleotidyltransferase</keyword>
<accession>A0A931CP21</accession>
<reference evidence="2 3" key="1">
    <citation type="submission" date="2020-11" db="EMBL/GenBank/DDBJ databases">
        <title>Arthrobacter antarcticus sp. nov., isolated from Antarctic Soil.</title>
        <authorList>
            <person name="Li J."/>
        </authorList>
    </citation>
    <scope>NUCLEOTIDE SEQUENCE [LARGE SCALE GENOMIC DNA]</scope>
    <source>
        <strain evidence="2 3">Z1-20</strain>
    </source>
</reference>
<evidence type="ECO:0000313" key="2">
    <source>
        <dbReference type="EMBL" id="MBG0739491.1"/>
    </source>
</evidence>
<dbReference type="GO" id="GO:0016779">
    <property type="term" value="F:nucleotidyltransferase activity"/>
    <property type="evidence" value="ECO:0007669"/>
    <property type="project" value="UniProtKB-KW"/>
</dbReference>
<sequence length="359" mass="38180">MKINPGLRVAARDTRTLQIGMGPGGVILEGLTAADLAFVGLLRRGTGSAATPETAALAALERTRAEEIVRSLSPVLFDDSTPLALPGYRGERLAGETALAAAVYGIPAQDLVSARRRCVLRLVGLGRTGAALAQVLVCAGIGTLLLEDGRAVLPADVGPGAFKMTDIGMNRAAAVRRHLRSLDSACQSHVVRSLPEDGTCPQTVDLVIYTGRDAVDQDGLAQLMSCDHPHLVVLQREQDATIGPLVVPGETACGECVERYRAEVDAQWPRLCAELGNPGQDWQVPSEESSMALCVAGSAARQALVFLDGVNRPASWSAVLTFRASDGIWLHRRYARHPDCSCQFQRQLEVADPAALEAY</sequence>
<dbReference type="InterPro" id="IPR035985">
    <property type="entry name" value="Ubiquitin-activating_enz"/>
</dbReference>
<evidence type="ECO:0000313" key="3">
    <source>
        <dbReference type="Proteomes" id="UP000655366"/>
    </source>
</evidence>
<dbReference type="Pfam" id="PF00899">
    <property type="entry name" value="ThiF"/>
    <property type="match status" value="1"/>
</dbReference>
<gene>
    <name evidence="2" type="ORF">IV500_08840</name>
</gene>
<feature type="domain" description="THIF-type NAD/FAD binding fold" evidence="1">
    <location>
        <begin position="120"/>
        <end position="197"/>
    </location>
</feature>
<organism evidence="2 3">
    <name type="scientific">Arthrobacter terrae</name>
    <dbReference type="NCBI Taxonomy" id="2935737"/>
    <lineage>
        <taxon>Bacteria</taxon>
        <taxon>Bacillati</taxon>
        <taxon>Actinomycetota</taxon>
        <taxon>Actinomycetes</taxon>
        <taxon>Micrococcales</taxon>
        <taxon>Micrococcaceae</taxon>
        <taxon>Arthrobacter</taxon>
    </lineage>
</organism>
<dbReference type="AlphaFoldDB" id="A0A931CP21"/>
<dbReference type="Proteomes" id="UP000655366">
    <property type="component" value="Unassembled WGS sequence"/>
</dbReference>